<dbReference type="AlphaFoldDB" id="A0A150M0N3"/>
<sequence>MSCGPFPAFSGPGPNEIFKKGVNHSLAVGNRKLPRLPQWTEERFFPTFTVEY</sequence>
<dbReference type="Proteomes" id="UP000075683">
    <property type="component" value="Unassembled WGS sequence"/>
</dbReference>
<reference evidence="1 2" key="1">
    <citation type="submission" date="2016-01" db="EMBL/GenBank/DDBJ databases">
        <title>Draft Genome Sequences of Seven Thermophilic Sporeformers Isolated from Foods.</title>
        <authorList>
            <person name="Berendsen E.M."/>
            <person name="Wells-Bennik M.H."/>
            <person name="Krawcyk A.O."/>
            <person name="De Jong A."/>
            <person name="Holsappel S."/>
            <person name="Eijlander R.T."/>
            <person name="Kuipers O.P."/>
        </authorList>
    </citation>
    <scope>NUCLEOTIDE SEQUENCE [LARGE SCALE GENOMIC DNA]</scope>
    <source>
        <strain evidence="1 2">B4135</strain>
    </source>
</reference>
<dbReference type="EMBL" id="LQYT01000053">
    <property type="protein sequence ID" value="KYD17719.1"/>
    <property type="molecule type" value="Genomic_DNA"/>
</dbReference>
<gene>
    <name evidence="1" type="ORF">B4135_2390</name>
</gene>
<protein>
    <submittedName>
        <fullName evidence="1">Uncharacterized protein</fullName>
    </submittedName>
</protein>
<comment type="caution">
    <text evidence="1">The sequence shown here is derived from an EMBL/GenBank/DDBJ whole genome shotgun (WGS) entry which is preliminary data.</text>
</comment>
<accession>A0A150M0N3</accession>
<evidence type="ECO:0000313" key="1">
    <source>
        <dbReference type="EMBL" id="KYD17719.1"/>
    </source>
</evidence>
<proteinExistence type="predicted"/>
<dbReference type="STRING" id="301148.B4135_2390"/>
<name>A0A150M0N3_9BACI</name>
<organism evidence="1 2">
    <name type="scientific">Caldibacillus debilis</name>
    <dbReference type="NCBI Taxonomy" id="301148"/>
    <lineage>
        <taxon>Bacteria</taxon>
        <taxon>Bacillati</taxon>
        <taxon>Bacillota</taxon>
        <taxon>Bacilli</taxon>
        <taxon>Bacillales</taxon>
        <taxon>Bacillaceae</taxon>
        <taxon>Caldibacillus</taxon>
    </lineage>
</organism>
<evidence type="ECO:0000313" key="2">
    <source>
        <dbReference type="Proteomes" id="UP000075683"/>
    </source>
</evidence>